<comment type="caution">
    <text evidence="1">The sequence shown here is derived from an EMBL/GenBank/DDBJ whole genome shotgun (WGS) entry which is preliminary data.</text>
</comment>
<accession>A0ACC6T9C5</accession>
<organism evidence="1 2">
    <name type="scientific">Mesorhizobium australicum</name>
    <dbReference type="NCBI Taxonomy" id="536018"/>
    <lineage>
        <taxon>Bacteria</taxon>
        <taxon>Pseudomonadati</taxon>
        <taxon>Pseudomonadota</taxon>
        <taxon>Alphaproteobacteria</taxon>
        <taxon>Hyphomicrobiales</taxon>
        <taxon>Phyllobacteriaceae</taxon>
        <taxon>Mesorhizobium</taxon>
    </lineage>
</organism>
<reference evidence="1 2" key="1">
    <citation type="journal article" date="2024" name="Proc. Natl. Acad. Sci. U.S.A.">
        <title>The evolutionary genomics of adaptation to stress in wild rhizobium bacteria.</title>
        <authorList>
            <person name="Kehlet-Delgado H."/>
            <person name="Montoya A.P."/>
            <person name="Jensen K.T."/>
            <person name="Wendlandt C.E."/>
            <person name="Dexheimer C."/>
            <person name="Roberts M."/>
            <person name="Torres Martinez L."/>
            <person name="Friesen M.L."/>
            <person name="Griffitts J.S."/>
            <person name="Porter S.S."/>
        </authorList>
    </citation>
    <scope>NUCLEOTIDE SEQUENCE [LARGE SCALE GENOMIC DNA]</scope>
    <source>
        <strain evidence="1 2">M0468</strain>
    </source>
</reference>
<sequence length="277" mass="30104">MNTIVTIITAASLSIASVVCSTSVYAGEVLQRVLDTKTLKVAVGTDWGAMSSLNANNELDGYDIEVAKGVAKYLGVKAEFVTPGWDIIAAGNWQGRWDMSMGQMTATKTRAEKFDFSIPYFYERAAVVVHKDSKASSFSDLNGKVLGVASGTLAEDYANQTLKWDWIGAHPDDYEFKPGEVKVYTTSNIAFDDLRLGDGTRLDAIVTDGTIAEKAIKSGYPFKVLGNLFATPCSIPMMKGDKEFNEKVSAALKSMKDDGTLSKLSIKWYGSDHSVEK</sequence>
<name>A0ACC6T9C5_9HYPH</name>
<dbReference type="Proteomes" id="UP001480082">
    <property type="component" value="Unassembled WGS sequence"/>
</dbReference>
<proteinExistence type="predicted"/>
<dbReference type="EMBL" id="JAMYRI010000042">
    <property type="protein sequence ID" value="MER9288542.1"/>
    <property type="molecule type" value="Genomic_DNA"/>
</dbReference>
<gene>
    <name evidence="1" type="ORF">NKI81_32530</name>
</gene>
<protein>
    <submittedName>
        <fullName evidence="1">Transporter substrate-binding domain-containing protein</fullName>
    </submittedName>
</protein>
<evidence type="ECO:0000313" key="1">
    <source>
        <dbReference type="EMBL" id="MER9288542.1"/>
    </source>
</evidence>
<evidence type="ECO:0000313" key="2">
    <source>
        <dbReference type="Proteomes" id="UP001480082"/>
    </source>
</evidence>
<keyword evidence="2" id="KW-1185">Reference proteome</keyword>